<dbReference type="AlphaFoldDB" id="A0A016SR04"/>
<sequence length="70" mass="7786">MYGCSSDAGVTHALANVQHFRTGYASHVERSSETTTPKWMRASDARLTHASSRRKSFSVMVKPHFMQSAV</sequence>
<reference evidence="2" key="1">
    <citation type="journal article" date="2015" name="Nat. Genet.">
        <title>The genome and transcriptome of the zoonotic hookworm Ancylostoma ceylanicum identify infection-specific gene families.</title>
        <authorList>
            <person name="Schwarz E.M."/>
            <person name="Hu Y."/>
            <person name="Antoshechkin I."/>
            <person name="Miller M.M."/>
            <person name="Sternberg P.W."/>
            <person name="Aroian R.V."/>
        </authorList>
    </citation>
    <scope>NUCLEOTIDE SEQUENCE</scope>
    <source>
        <strain evidence="2">HY135</strain>
    </source>
</reference>
<dbReference type="Proteomes" id="UP000024635">
    <property type="component" value="Unassembled WGS sequence"/>
</dbReference>
<gene>
    <name evidence="1" type="primary">Acey_s0186.g1081</name>
    <name evidence="1" type="ORF">Y032_0186g1081</name>
</gene>
<organism evidence="1 2">
    <name type="scientific">Ancylostoma ceylanicum</name>
    <dbReference type="NCBI Taxonomy" id="53326"/>
    <lineage>
        <taxon>Eukaryota</taxon>
        <taxon>Metazoa</taxon>
        <taxon>Ecdysozoa</taxon>
        <taxon>Nematoda</taxon>
        <taxon>Chromadorea</taxon>
        <taxon>Rhabditida</taxon>
        <taxon>Rhabditina</taxon>
        <taxon>Rhabditomorpha</taxon>
        <taxon>Strongyloidea</taxon>
        <taxon>Ancylostomatidae</taxon>
        <taxon>Ancylostomatinae</taxon>
        <taxon>Ancylostoma</taxon>
    </lineage>
</organism>
<protein>
    <submittedName>
        <fullName evidence="1">Uncharacterized protein</fullName>
    </submittedName>
</protein>
<proteinExistence type="predicted"/>
<keyword evidence="2" id="KW-1185">Reference proteome</keyword>
<accession>A0A016SR04</accession>
<evidence type="ECO:0000313" key="1">
    <source>
        <dbReference type="EMBL" id="EYB93108.1"/>
    </source>
</evidence>
<name>A0A016SR04_9BILA</name>
<comment type="caution">
    <text evidence="1">The sequence shown here is derived from an EMBL/GenBank/DDBJ whole genome shotgun (WGS) entry which is preliminary data.</text>
</comment>
<dbReference type="EMBL" id="JARK01001522">
    <property type="protein sequence ID" value="EYB93108.1"/>
    <property type="molecule type" value="Genomic_DNA"/>
</dbReference>
<evidence type="ECO:0000313" key="2">
    <source>
        <dbReference type="Proteomes" id="UP000024635"/>
    </source>
</evidence>